<dbReference type="Gene3D" id="1.20.120.1810">
    <property type="match status" value="1"/>
</dbReference>
<dbReference type="EMBL" id="CGIH01000026">
    <property type="protein sequence ID" value="CFX51537.1"/>
    <property type="molecule type" value="Genomic_DNA"/>
</dbReference>
<dbReference type="SUPFAM" id="SSF88659">
    <property type="entry name" value="Sigma3 and sigma4 domains of RNA polymerase sigma factors"/>
    <property type="match status" value="2"/>
</dbReference>
<evidence type="ECO:0000256" key="2">
    <source>
        <dbReference type="ARBA" id="ARBA00023015"/>
    </source>
</evidence>
<organism evidence="7 8">
    <name type="scientific">Syntrophomonas zehnderi OL-4</name>
    <dbReference type="NCBI Taxonomy" id="690567"/>
    <lineage>
        <taxon>Bacteria</taxon>
        <taxon>Bacillati</taxon>
        <taxon>Bacillota</taxon>
        <taxon>Clostridia</taxon>
        <taxon>Eubacteriales</taxon>
        <taxon>Syntrophomonadaceae</taxon>
        <taxon>Syntrophomonas</taxon>
    </lineage>
</organism>
<evidence type="ECO:0000259" key="6">
    <source>
        <dbReference type="PROSITE" id="PS00715"/>
    </source>
</evidence>
<dbReference type="InterPro" id="IPR036388">
    <property type="entry name" value="WH-like_DNA-bd_sf"/>
</dbReference>
<dbReference type="NCBIfam" id="TIGR02937">
    <property type="entry name" value="sigma70-ECF"/>
    <property type="match status" value="1"/>
</dbReference>
<dbReference type="InterPro" id="IPR007630">
    <property type="entry name" value="RNA_pol_sigma70_r4"/>
</dbReference>
<keyword evidence="2" id="KW-0805">Transcription regulation</keyword>
<dbReference type="GO" id="GO:0016987">
    <property type="term" value="F:sigma factor activity"/>
    <property type="evidence" value="ECO:0007669"/>
    <property type="project" value="UniProtKB-KW"/>
</dbReference>
<dbReference type="GO" id="GO:0030435">
    <property type="term" value="P:sporulation resulting in formation of a cellular spore"/>
    <property type="evidence" value="ECO:0007669"/>
    <property type="project" value="UniProtKB-KW"/>
</dbReference>
<keyword evidence="1" id="KW-0749">Sporulation</keyword>
<dbReference type="InterPro" id="IPR013325">
    <property type="entry name" value="RNA_pol_sigma_r2"/>
</dbReference>
<protein>
    <submittedName>
        <fullName evidence="7">RNA polymerase sigma-B/F/G type</fullName>
    </submittedName>
</protein>
<sequence length="245" mass="27794">MSPDKLYEENETLLRAAQNGDLDARSKVYEVNIGLVYMVLERFKGSSYEYEDLFQVGSIGLLKAIDKFDFSYNVRFSTYAVPMIIGEIKKFLRDDGIVKVQRGLKETYSKVRWAQDKLRGSLGRDPAISEIAGLLEIEKEEILQAIEACQSPAYMYDVMPGTGEEKEQLSLIDKLANDEGNILMLEQMALREALGKLEAREREVVLRRFFKDETQHLIAQDLGVSQVQISRIEKAALAKLKGMLA</sequence>
<dbReference type="Pfam" id="PF04539">
    <property type="entry name" value="Sigma70_r3"/>
    <property type="match status" value="1"/>
</dbReference>
<evidence type="ECO:0000256" key="1">
    <source>
        <dbReference type="ARBA" id="ARBA00022969"/>
    </source>
</evidence>
<name>A0A0E4GAK4_9FIRM</name>
<dbReference type="InterPro" id="IPR000943">
    <property type="entry name" value="RNA_pol_sigma70"/>
</dbReference>
<keyword evidence="8" id="KW-1185">Reference proteome</keyword>
<dbReference type="OrthoDB" id="9809557at2"/>
<evidence type="ECO:0000313" key="8">
    <source>
        <dbReference type="Proteomes" id="UP000045545"/>
    </source>
</evidence>
<evidence type="ECO:0000313" key="7">
    <source>
        <dbReference type="EMBL" id="CFX51537.1"/>
    </source>
</evidence>
<dbReference type="Pfam" id="PF04545">
    <property type="entry name" value="Sigma70_r4"/>
    <property type="match status" value="1"/>
</dbReference>
<dbReference type="GO" id="GO:0003677">
    <property type="term" value="F:DNA binding"/>
    <property type="evidence" value="ECO:0007669"/>
    <property type="project" value="UniProtKB-KW"/>
</dbReference>
<dbReference type="InterPro" id="IPR014322">
    <property type="entry name" value="RNA_pol_sigma-B/F/G"/>
</dbReference>
<evidence type="ECO:0000256" key="5">
    <source>
        <dbReference type="ARBA" id="ARBA00023163"/>
    </source>
</evidence>
<proteinExistence type="predicted"/>
<reference evidence="7 8" key="1">
    <citation type="submission" date="2015-03" db="EMBL/GenBank/DDBJ databases">
        <authorList>
            <person name="Murphy D."/>
        </authorList>
    </citation>
    <scope>NUCLEOTIDE SEQUENCE [LARGE SCALE GENOMIC DNA]</scope>
    <source>
        <strain evidence="7 8">OL-4</strain>
    </source>
</reference>
<dbReference type="Gene3D" id="1.10.10.10">
    <property type="entry name" value="Winged helix-like DNA-binding domain superfamily/Winged helix DNA-binding domain"/>
    <property type="match status" value="2"/>
</dbReference>
<dbReference type="STRING" id="690567.1362"/>
<dbReference type="AlphaFoldDB" id="A0A0E4GAK4"/>
<evidence type="ECO:0000256" key="4">
    <source>
        <dbReference type="ARBA" id="ARBA00023125"/>
    </source>
</evidence>
<dbReference type="InterPro" id="IPR007624">
    <property type="entry name" value="RNA_pol_sigma70_r3"/>
</dbReference>
<evidence type="ECO:0000256" key="3">
    <source>
        <dbReference type="ARBA" id="ARBA00023082"/>
    </source>
</evidence>
<dbReference type="Pfam" id="PF04542">
    <property type="entry name" value="Sigma70_r2"/>
    <property type="match status" value="1"/>
</dbReference>
<dbReference type="CDD" id="cd06171">
    <property type="entry name" value="Sigma70_r4"/>
    <property type="match status" value="1"/>
</dbReference>
<dbReference type="RefSeq" id="WP_046496879.1">
    <property type="nucleotide sequence ID" value="NZ_CGIH01000026.1"/>
</dbReference>
<dbReference type="Proteomes" id="UP000045545">
    <property type="component" value="Unassembled WGS sequence"/>
</dbReference>
<dbReference type="PRINTS" id="PR00046">
    <property type="entry name" value="SIGMA70FCT"/>
</dbReference>
<dbReference type="PANTHER" id="PTHR30603:SF17">
    <property type="entry name" value="RNA POLYMERASE SIGMA-G FACTOR"/>
    <property type="match status" value="1"/>
</dbReference>
<dbReference type="PROSITE" id="PS00715">
    <property type="entry name" value="SIGMA70_1"/>
    <property type="match status" value="1"/>
</dbReference>
<keyword evidence="5" id="KW-0804">Transcription</keyword>
<dbReference type="NCBIfam" id="TIGR02980">
    <property type="entry name" value="SigBFG"/>
    <property type="match status" value="1"/>
</dbReference>
<gene>
    <name evidence="7" type="ORF">1362</name>
</gene>
<dbReference type="GO" id="GO:0006352">
    <property type="term" value="P:DNA-templated transcription initiation"/>
    <property type="evidence" value="ECO:0007669"/>
    <property type="project" value="InterPro"/>
</dbReference>
<keyword evidence="3" id="KW-0731">Sigma factor</keyword>
<dbReference type="PANTHER" id="PTHR30603">
    <property type="entry name" value="RNA POLYMERASE SIGMA FACTOR RPO"/>
    <property type="match status" value="1"/>
</dbReference>
<dbReference type="InterPro" id="IPR014284">
    <property type="entry name" value="RNA_pol_sigma-70_dom"/>
</dbReference>
<dbReference type="InterPro" id="IPR050239">
    <property type="entry name" value="Sigma-70_RNA_pol_init_factors"/>
</dbReference>
<dbReference type="InterPro" id="IPR013324">
    <property type="entry name" value="RNA_pol_sigma_r3/r4-like"/>
</dbReference>
<feature type="domain" description="RNA polymerase sigma-70" evidence="6">
    <location>
        <begin position="52"/>
        <end position="65"/>
    </location>
</feature>
<dbReference type="SUPFAM" id="SSF88946">
    <property type="entry name" value="Sigma2 domain of RNA polymerase sigma factors"/>
    <property type="match status" value="1"/>
</dbReference>
<keyword evidence="4" id="KW-0238">DNA-binding</keyword>
<dbReference type="InterPro" id="IPR007627">
    <property type="entry name" value="RNA_pol_sigma70_r2"/>
</dbReference>
<accession>A0A0E4GAK4</accession>